<dbReference type="PANTHER" id="PTHR43179:SF7">
    <property type="entry name" value="RHAMNOSYLTRANSFERASE WBBL"/>
    <property type="match status" value="1"/>
</dbReference>
<feature type="domain" description="Glycosyltransferase 2-like" evidence="2">
    <location>
        <begin position="8"/>
        <end position="124"/>
    </location>
</feature>
<dbReference type="Proteomes" id="UP000587760">
    <property type="component" value="Unassembled WGS sequence"/>
</dbReference>
<keyword evidence="1" id="KW-0472">Membrane</keyword>
<keyword evidence="1" id="KW-0812">Transmembrane</keyword>
<dbReference type="Pfam" id="PF00535">
    <property type="entry name" value="Glycos_transf_2"/>
    <property type="match status" value="1"/>
</dbReference>
<dbReference type="EMBL" id="JACHGJ010000001">
    <property type="protein sequence ID" value="MBB6479248.1"/>
    <property type="molecule type" value="Genomic_DNA"/>
</dbReference>
<keyword evidence="1" id="KW-1133">Transmembrane helix</keyword>
<protein>
    <recommendedName>
        <fullName evidence="2">Glycosyltransferase 2-like domain-containing protein</fullName>
    </recommendedName>
</protein>
<dbReference type="PANTHER" id="PTHR43179">
    <property type="entry name" value="RHAMNOSYLTRANSFERASE WBBL"/>
    <property type="match status" value="1"/>
</dbReference>
<organism evidence="3 4">
    <name type="scientific">Spirochaeta isovalerica</name>
    <dbReference type="NCBI Taxonomy" id="150"/>
    <lineage>
        <taxon>Bacteria</taxon>
        <taxon>Pseudomonadati</taxon>
        <taxon>Spirochaetota</taxon>
        <taxon>Spirochaetia</taxon>
        <taxon>Spirochaetales</taxon>
        <taxon>Spirochaetaceae</taxon>
        <taxon>Spirochaeta</taxon>
    </lineage>
</organism>
<dbReference type="InterPro" id="IPR001173">
    <property type="entry name" value="Glyco_trans_2-like"/>
</dbReference>
<comment type="caution">
    <text evidence="3">The sequence shown here is derived from an EMBL/GenBank/DDBJ whole genome shotgun (WGS) entry which is preliminary data.</text>
</comment>
<dbReference type="InterPro" id="IPR029044">
    <property type="entry name" value="Nucleotide-diphossugar_trans"/>
</dbReference>
<accession>A0A841R954</accession>
<dbReference type="SUPFAM" id="SSF53448">
    <property type="entry name" value="Nucleotide-diphospho-sugar transferases"/>
    <property type="match status" value="1"/>
</dbReference>
<dbReference type="RefSeq" id="WP_184744256.1">
    <property type="nucleotide sequence ID" value="NZ_JACHGJ010000001.1"/>
</dbReference>
<gene>
    <name evidence="3" type="ORF">HNR50_000881</name>
</gene>
<evidence type="ECO:0000313" key="3">
    <source>
        <dbReference type="EMBL" id="MBB6479248.1"/>
    </source>
</evidence>
<keyword evidence="4" id="KW-1185">Reference proteome</keyword>
<reference evidence="3 4" key="1">
    <citation type="submission" date="2020-08" db="EMBL/GenBank/DDBJ databases">
        <title>Genomic Encyclopedia of Type Strains, Phase IV (KMG-IV): sequencing the most valuable type-strain genomes for metagenomic binning, comparative biology and taxonomic classification.</title>
        <authorList>
            <person name="Goeker M."/>
        </authorList>
    </citation>
    <scope>NUCLEOTIDE SEQUENCE [LARGE SCALE GENOMIC DNA]</scope>
    <source>
        <strain evidence="3 4">DSM 2461</strain>
    </source>
</reference>
<sequence length="314" mass="35608">MKKRICTIIINYKTALITRNCVESLVPQLNSDADHIIIVDNNSGDAEIELLKSGLMDFTSAGIVTILPLNANNGFSSGNNAGITACPAEFYLLANSDTLFLPGAITGLLEGASKHPDAGLLSPRLEWPDEIPQVSCFRFPSPLTEIIRSANTGPITSLFRRYDVPLAPEKHVTHPEWTSFACVLIRDKVIKKIGLLDDGFFMYHEDIDYCRRLRQAGFNIVNWPEARVIHLQGKSSEVDNNKREKKSLPDYFYHSRARYYRKYYGNIGFLTANILWIIGRGISMFRQVFMGNERPVPQREFFNIWKSKSLRKGM</sequence>
<feature type="transmembrane region" description="Helical" evidence="1">
    <location>
        <begin position="263"/>
        <end position="282"/>
    </location>
</feature>
<evidence type="ECO:0000259" key="2">
    <source>
        <dbReference type="Pfam" id="PF00535"/>
    </source>
</evidence>
<evidence type="ECO:0000256" key="1">
    <source>
        <dbReference type="SAM" id="Phobius"/>
    </source>
</evidence>
<evidence type="ECO:0000313" key="4">
    <source>
        <dbReference type="Proteomes" id="UP000587760"/>
    </source>
</evidence>
<dbReference type="Gene3D" id="3.90.550.10">
    <property type="entry name" value="Spore Coat Polysaccharide Biosynthesis Protein SpsA, Chain A"/>
    <property type="match status" value="1"/>
</dbReference>
<dbReference type="AlphaFoldDB" id="A0A841R954"/>
<dbReference type="CDD" id="cd04186">
    <property type="entry name" value="GT_2_like_c"/>
    <property type="match status" value="1"/>
</dbReference>
<name>A0A841R954_9SPIO</name>
<proteinExistence type="predicted"/>